<evidence type="ECO:0000313" key="9">
    <source>
        <dbReference type="Proteomes" id="UP000198327"/>
    </source>
</evidence>
<feature type="transmembrane region" description="Helical" evidence="6">
    <location>
        <begin position="100"/>
        <end position="125"/>
    </location>
</feature>
<evidence type="ECO:0000256" key="2">
    <source>
        <dbReference type="ARBA" id="ARBA00022475"/>
    </source>
</evidence>
<dbReference type="Proteomes" id="UP000198327">
    <property type="component" value="Unassembled WGS sequence"/>
</dbReference>
<evidence type="ECO:0000256" key="4">
    <source>
        <dbReference type="ARBA" id="ARBA00022989"/>
    </source>
</evidence>
<feature type="transmembrane region" description="Helical" evidence="6">
    <location>
        <begin position="58"/>
        <end position="80"/>
    </location>
</feature>
<feature type="domain" description="RDD" evidence="7">
    <location>
        <begin position="12"/>
        <end position="136"/>
    </location>
</feature>
<organism evidence="8 9">
    <name type="scientific">Rhodococcoides kyotonense</name>
    <dbReference type="NCBI Taxonomy" id="398843"/>
    <lineage>
        <taxon>Bacteria</taxon>
        <taxon>Bacillati</taxon>
        <taxon>Actinomycetota</taxon>
        <taxon>Actinomycetes</taxon>
        <taxon>Mycobacteriales</taxon>
        <taxon>Nocardiaceae</taxon>
        <taxon>Rhodococcoides</taxon>
    </lineage>
</organism>
<dbReference type="EMBL" id="FZOW01000003">
    <property type="protein sequence ID" value="SNS54381.1"/>
    <property type="molecule type" value="Genomic_DNA"/>
</dbReference>
<comment type="subcellular location">
    <subcellularLocation>
        <location evidence="1">Cell membrane</location>
        <topology evidence="1">Multi-pass membrane protein</topology>
    </subcellularLocation>
</comment>
<evidence type="ECO:0000313" key="8">
    <source>
        <dbReference type="EMBL" id="SNS54381.1"/>
    </source>
</evidence>
<reference evidence="9" key="1">
    <citation type="submission" date="2017-06" db="EMBL/GenBank/DDBJ databases">
        <authorList>
            <person name="Varghese N."/>
            <person name="Submissions S."/>
        </authorList>
    </citation>
    <scope>NUCLEOTIDE SEQUENCE [LARGE SCALE GENOMIC DNA]</scope>
    <source>
        <strain evidence="9">JCM 23211</strain>
    </source>
</reference>
<accession>A0A239FCC2</accession>
<evidence type="ECO:0000259" key="7">
    <source>
        <dbReference type="Pfam" id="PF06271"/>
    </source>
</evidence>
<feature type="transmembrane region" description="Helical" evidence="6">
    <location>
        <begin position="20"/>
        <end position="46"/>
    </location>
</feature>
<evidence type="ECO:0000256" key="5">
    <source>
        <dbReference type="ARBA" id="ARBA00023136"/>
    </source>
</evidence>
<proteinExistence type="predicted"/>
<sequence>MTLPRAEDMRPAGIVTRGVAAVVDLAVVGVLMGSVYIGSVFVQLLFDPQSVSFRSPAVFMSITVFVVIAIGYLTLCWATTGRTVGAIVMGVRLVTPRHGLLRWPVAALRAFLCVVFGFGLLWVAVDRQRRSLQDIVLRTSVVYDWQSNTGMVDPHAVTGQ</sequence>
<dbReference type="GO" id="GO:0005886">
    <property type="term" value="C:plasma membrane"/>
    <property type="evidence" value="ECO:0007669"/>
    <property type="project" value="UniProtKB-SubCell"/>
</dbReference>
<dbReference type="InterPro" id="IPR051791">
    <property type="entry name" value="Pra-immunoreactive"/>
</dbReference>
<dbReference type="PANTHER" id="PTHR36115">
    <property type="entry name" value="PROLINE-RICH ANTIGEN HOMOLOG-RELATED"/>
    <property type="match status" value="1"/>
</dbReference>
<keyword evidence="5 6" id="KW-0472">Membrane</keyword>
<keyword evidence="4 6" id="KW-1133">Transmembrane helix</keyword>
<keyword evidence="9" id="KW-1185">Reference proteome</keyword>
<dbReference type="Pfam" id="PF06271">
    <property type="entry name" value="RDD"/>
    <property type="match status" value="1"/>
</dbReference>
<evidence type="ECO:0000256" key="3">
    <source>
        <dbReference type="ARBA" id="ARBA00022692"/>
    </source>
</evidence>
<name>A0A239FCC2_9NOCA</name>
<evidence type="ECO:0000256" key="6">
    <source>
        <dbReference type="SAM" id="Phobius"/>
    </source>
</evidence>
<evidence type="ECO:0000256" key="1">
    <source>
        <dbReference type="ARBA" id="ARBA00004651"/>
    </source>
</evidence>
<dbReference type="InterPro" id="IPR010432">
    <property type="entry name" value="RDD"/>
</dbReference>
<protein>
    <submittedName>
        <fullName evidence="8">Uncharacterized membrane protein YckC, RDD family</fullName>
    </submittedName>
</protein>
<dbReference type="PANTHER" id="PTHR36115:SF4">
    <property type="entry name" value="MEMBRANE PROTEIN"/>
    <property type="match status" value="1"/>
</dbReference>
<dbReference type="STRING" id="398843.A3K89_19830"/>
<keyword evidence="3 6" id="KW-0812">Transmembrane</keyword>
<dbReference type="AlphaFoldDB" id="A0A239FCC2"/>
<keyword evidence="2" id="KW-1003">Cell membrane</keyword>
<gene>
    <name evidence="8" type="ORF">SAMN05421642_103220</name>
</gene>